<keyword evidence="1" id="KW-0812">Transmembrane</keyword>
<gene>
    <name evidence="2" type="ORF">METZ01_LOCUS290817</name>
</gene>
<evidence type="ECO:0000313" key="2">
    <source>
        <dbReference type="EMBL" id="SVC37963.1"/>
    </source>
</evidence>
<feature type="transmembrane region" description="Helical" evidence="1">
    <location>
        <begin position="36"/>
        <end position="55"/>
    </location>
</feature>
<reference evidence="2" key="1">
    <citation type="submission" date="2018-05" db="EMBL/GenBank/DDBJ databases">
        <authorList>
            <person name="Lanie J.A."/>
            <person name="Ng W.-L."/>
            <person name="Kazmierczak K.M."/>
            <person name="Andrzejewski T.M."/>
            <person name="Davidsen T.M."/>
            <person name="Wayne K.J."/>
            <person name="Tettelin H."/>
            <person name="Glass J.I."/>
            <person name="Rusch D."/>
            <person name="Podicherti R."/>
            <person name="Tsui H.-C.T."/>
            <person name="Winkler M.E."/>
        </authorList>
    </citation>
    <scope>NUCLEOTIDE SEQUENCE</scope>
</reference>
<name>A0A382LNN4_9ZZZZ</name>
<evidence type="ECO:0000256" key="1">
    <source>
        <dbReference type="SAM" id="Phobius"/>
    </source>
</evidence>
<feature type="transmembrane region" description="Helical" evidence="1">
    <location>
        <begin position="172"/>
        <end position="192"/>
    </location>
</feature>
<dbReference type="EMBL" id="UINC01088061">
    <property type="protein sequence ID" value="SVC37963.1"/>
    <property type="molecule type" value="Genomic_DNA"/>
</dbReference>
<feature type="transmembrane region" description="Helical" evidence="1">
    <location>
        <begin position="113"/>
        <end position="134"/>
    </location>
</feature>
<proteinExistence type="predicted"/>
<protein>
    <submittedName>
        <fullName evidence="2">Uncharacterized protein</fullName>
    </submittedName>
</protein>
<feature type="transmembrane region" description="Helical" evidence="1">
    <location>
        <begin position="146"/>
        <end position="166"/>
    </location>
</feature>
<feature type="non-terminal residue" evidence="2">
    <location>
        <position position="1"/>
    </location>
</feature>
<organism evidence="2">
    <name type="scientific">marine metagenome</name>
    <dbReference type="NCBI Taxonomy" id="408172"/>
    <lineage>
        <taxon>unclassified sequences</taxon>
        <taxon>metagenomes</taxon>
        <taxon>ecological metagenomes</taxon>
    </lineage>
</organism>
<keyword evidence="1" id="KW-0472">Membrane</keyword>
<keyword evidence="1" id="KW-1133">Transmembrane helix</keyword>
<accession>A0A382LNN4</accession>
<dbReference type="AlphaFoldDB" id="A0A382LNN4"/>
<feature type="transmembrane region" description="Helical" evidence="1">
    <location>
        <begin position="67"/>
        <end position="93"/>
    </location>
</feature>
<sequence>IFYFLQPGGAFIDTADPASAQATIVAILGNAGLGQVTSVVIPIGLLFFAFGAYALRANIGAGGNGNVLAGIGALFLYSGIVGWMIASGAGLAIAGTSLPAAQAVPVYGSLYGATVGIGTVSGILAGIGFLGLALAVSTRDDNNKMFALVAAAVAVVSIVVTILGALDDTQLQTMGNITGICYVIHMVWLILVGRNLSQQG</sequence>